<dbReference type="PANTHER" id="PTHR36520:SF1">
    <property type="entry name" value="PROTEIN CBG14667"/>
    <property type="match status" value="1"/>
</dbReference>
<evidence type="ECO:0000313" key="2">
    <source>
        <dbReference type="Proteomes" id="UP000053660"/>
    </source>
</evidence>
<name>A0A0B1THD1_OESDE</name>
<reference evidence="1 2" key="1">
    <citation type="submission" date="2014-03" db="EMBL/GenBank/DDBJ databases">
        <title>Draft genome of the hookworm Oesophagostomum dentatum.</title>
        <authorList>
            <person name="Mitreva M."/>
        </authorList>
    </citation>
    <scope>NUCLEOTIDE SEQUENCE [LARGE SCALE GENOMIC DNA]</scope>
    <source>
        <strain evidence="1 2">OD-Hann</strain>
    </source>
</reference>
<evidence type="ECO:0000313" key="1">
    <source>
        <dbReference type="EMBL" id="KHJ95212.1"/>
    </source>
</evidence>
<sequence>MREHINVTVTLIQKDEDIRRADHKKDFLHHISGRITPKPYNLPGDYQPLPGRSTNSDYWPIYPLVNQYMAAATLDTSQGRHAGLDLVVPVPTWGFLDMGGHFIHRFQDKWAKVGYSNNPINMLGLSRDQLARLLSDPSLHWNRQQQPNLPIAALPRIYAPHSCKPPLCNPYQSNVGFGMEANVHIEDGVEGELDLPVPVSKGIGYRLPLSGNVHMDTDDISVTYGQNLHPVDPFVFAPKQPLTRAKRSIRIVFCKNMTLEFQSGRNRLRAYLED</sequence>
<accession>A0A0B1THD1</accession>
<dbReference type="OrthoDB" id="5794824at2759"/>
<organism evidence="1 2">
    <name type="scientific">Oesophagostomum dentatum</name>
    <name type="common">Nodular worm</name>
    <dbReference type="NCBI Taxonomy" id="61180"/>
    <lineage>
        <taxon>Eukaryota</taxon>
        <taxon>Metazoa</taxon>
        <taxon>Ecdysozoa</taxon>
        <taxon>Nematoda</taxon>
        <taxon>Chromadorea</taxon>
        <taxon>Rhabditida</taxon>
        <taxon>Rhabditina</taxon>
        <taxon>Rhabditomorpha</taxon>
        <taxon>Strongyloidea</taxon>
        <taxon>Strongylidae</taxon>
        <taxon>Oesophagostomum</taxon>
    </lineage>
</organism>
<protein>
    <submittedName>
        <fullName evidence="1">Uncharacterized protein</fullName>
    </submittedName>
</protein>
<dbReference type="AlphaFoldDB" id="A0A0B1THD1"/>
<dbReference type="PANTHER" id="PTHR36520">
    <property type="entry name" value="PROTEIN CBG13000-RELATED"/>
    <property type="match status" value="1"/>
</dbReference>
<gene>
    <name evidence="1" type="ORF">OESDEN_04847</name>
</gene>
<dbReference type="EMBL" id="KN550036">
    <property type="protein sequence ID" value="KHJ95212.1"/>
    <property type="molecule type" value="Genomic_DNA"/>
</dbReference>
<proteinExistence type="predicted"/>
<dbReference type="Proteomes" id="UP000053660">
    <property type="component" value="Unassembled WGS sequence"/>
</dbReference>
<keyword evidence="2" id="KW-1185">Reference proteome</keyword>